<dbReference type="PANTHER" id="PTHR43845">
    <property type="entry name" value="BLR5969 PROTEIN"/>
    <property type="match status" value="1"/>
</dbReference>
<evidence type="ECO:0000313" key="2">
    <source>
        <dbReference type="Proteomes" id="UP000030993"/>
    </source>
</evidence>
<proteinExistence type="predicted"/>
<evidence type="ECO:0008006" key="3">
    <source>
        <dbReference type="Google" id="ProtNLM"/>
    </source>
</evidence>
<dbReference type="STRING" id="82374.NZ47_01990"/>
<keyword evidence="2" id="KW-1185">Reference proteome</keyword>
<gene>
    <name evidence="1" type="ORF">NZ47_01990</name>
</gene>
<dbReference type="SUPFAM" id="SSF56801">
    <property type="entry name" value="Acetyl-CoA synthetase-like"/>
    <property type="match status" value="1"/>
</dbReference>
<name>A0A0B2K4A1_9FIRM</name>
<dbReference type="AlphaFoldDB" id="A0A0B2K4A1"/>
<dbReference type="RefSeq" id="WP_039206024.1">
    <property type="nucleotide sequence ID" value="NZ_JSCE01000037.1"/>
</dbReference>
<accession>A0A0B2K4A1</accession>
<reference evidence="1 2" key="1">
    <citation type="journal article" date="2013" name="PLoS ONE">
        <title>Identification and characterization of three novel lipases belonging to families II and V from Anaerovibrio lipolyticus 5ST.</title>
        <authorList>
            <person name="Prive F."/>
            <person name="Kaderbhai N.N."/>
            <person name="Girdwood S."/>
            <person name="Worgan H.J."/>
            <person name="Pinloche E."/>
            <person name="Scollan N.D."/>
            <person name="Huws S.A."/>
            <person name="Newbold C.J."/>
        </authorList>
    </citation>
    <scope>NUCLEOTIDE SEQUENCE [LARGE SCALE GENOMIC DNA]</scope>
    <source>
        <strain evidence="1 2">5S</strain>
    </source>
</reference>
<comment type="caution">
    <text evidence="1">The sequence shown here is derived from an EMBL/GenBank/DDBJ whole genome shotgun (WGS) entry which is preliminary data.</text>
</comment>
<dbReference type="EMBL" id="JSCE01000037">
    <property type="protein sequence ID" value="KHM52912.1"/>
    <property type="molecule type" value="Genomic_DNA"/>
</dbReference>
<protein>
    <recommendedName>
        <fullName evidence="3">Phenylacetate--CoA ligase</fullName>
    </recommendedName>
</protein>
<dbReference type="InterPro" id="IPR042099">
    <property type="entry name" value="ANL_N_sf"/>
</dbReference>
<dbReference type="eggNOG" id="COG1541">
    <property type="taxonomic scope" value="Bacteria"/>
</dbReference>
<dbReference type="PANTHER" id="PTHR43845:SF1">
    <property type="entry name" value="BLR5969 PROTEIN"/>
    <property type="match status" value="1"/>
</dbReference>
<dbReference type="Proteomes" id="UP000030993">
    <property type="component" value="Unassembled WGS sequence"/>
</dbReference>
<sequence length="328" mass="37339">MIANPRIETMERGQLEKFQLEALKKRVKWAQEKSAFYQQQFEKAGVCPEDIQSLRDIQKLPFTERNVLKEVSVFDLLTMPLSGVLRISRQGDAETFIKMYTSGDVARQMEMMTRVLVTYGINDTTVVGILGEASDSRLMDVQYALEGIGASVMLMGSNMDNIVELMTRCHVDVLISDFRMVTQFIVKLQADGENAQDLYLPSIVCLEETLHNPMRAYLERRMNVKTNTVYNSPGFGCAGIMYHCPDDRGFHIQEDYFYPEIVEFGNDKVIDEPHRVGELVLTSLANEAMPIFRLRTGHAVLRIDDECKCGRTMMRVAEPTEYEGTVSN</sequence>
<dbReference type="Gene3D" id="3.40.50.12780">
    <property type="entry name" value="N-terminal domain of ligase-like"/>
    <property type="match status" value="1"/>
</dbReference>
<evidence type="ECO:0000313" key="1">
    <source>
        <dbReference type="EMBL" id="KHM52912.1"/>
    </source>
</evidence>
<organism evidence="1 2">
    <name type="scientific">Anaerovibrio lipolyticus</name>
    <dbReference type="NCBI Taxonomy" id="82374"/>
    <lineage>
        <taxon>Bacteria</taxon>
        <taxon>Bacillati</taxon>
        <taxon>Bacillota</taxon>
        <taxon>Negativicutes</taxon>
        <taxon>Selenomonadales</taxon>
        <taxon>Selenomonadaceae</taxon>
        <taxon>Anaerovibrio</taxon>
    </lineage>
</organism>